<organism evidence="1 2">
    <name type="scientific">Thermogemmatispora tikiterensis</name>
    <dbReference type="NCBI Taxonomy" id="1825093"/>
    <lineage>
        <taxon>Bacteria</taxon>
        <taxon>Bacillati</taxon>
        <taxon>Chloroflexota</taxon>
        <taxon>Ktedonobacteria</taxon>
        <taxon>Thermogemmatisporales</taxon>
        <taxon>Thermogemmatisporaceae</taxon>
        <taxon>Thermogemmatispora</taxon>
    </lineage>
</organism>
<dbReference type="Proteomes" id="UP000248706">
    <property type="component" value="Unassembled WGS sequence"/>
</dbReference>
<protein>
    <submittedName>
        <fullName evidence="1">Uncharacterized protein</fullName>
    </submittedName>
</protein>
<proteinExistence type="predicted"/>
<dbReference type="EMBL" id="MCIF01000002">
    <property type="protein sequence ID" value="RAQ97033.1"/>
    <property type="molecule type" value="Genomic_DNA"/>
</dbReference>
<evidence type="ECO:0000313" key="1">
    <source>
        <dbReference type="EMBL" id="RAQ97033.1"/>
    </source>
</evidence>
<dbReference type="OrthoDB" id="156341at2"/>
<accession>A0A328VN09</accession>
<gene>
    <name evidence="1" type="ORF">A4R35_15955</name>
</gene>
<name>A0A328VN09_9CHLR</name>
<reference evidence="1 2" key="1">
    <citation type="submission" date="2016-08" db="EMBL/GenBank/DDBJ databases">
        <title>Analysis of Carbohydrate Active Enzymes in Thermogemmatispora T81 Reveals Carbohydrate Degradation Ability.</title>
        <authorList>
            <person name="Tomazini A."/>
            <person name="Lal S."/>
            <person name="Stott M."/>
            <person name="Henrissat B."/>
            <person name="Polikarpov I."/>
            <person name="Sparling R."/>
            <person name="Levin D.B."/>
        </authorList>
    </citation>
    <scope>NUCLEOTIDE SEQUENCE [LARGE SCALE GENOMIC DNA]</scope>
    <source>
        <strain evidence="1 2">T81</strain>
    </source>
</reference>
<dbReference type="RefSeq" id="WP_112431090.1">
    <property type="nucleotide sequence ID" value="NZ_MCIF01000002.1"/>
</dbReference>
<evidence type="ECO:0000313" key="2">
    <source>
        <dbReference type="Proteomes" id="UP000248706"/>
    </source>
</evidence>
<keyword evidence="2" id="KW-1185">Reference proteome</keyword>
<comment type="caution">
    <text evidence="1">The sequence shown here is derived from an EMBL/GenBank/DDBJ whole genome shotgun (WGS) entry which is preliminary data.</text>
</comment>
<dbReference type="AlphaFoldDB" id="A0A328VN09"/>
<sequence>MKHMKKAFLIAGGALLLLLCIVFGALFAGPLLASATGQSGSPQATATPGAASKTGAYCQQWLQDLANRLHVSVATLRQDSNAALSDVLDQMVKDGKLTQSEATVIKQRLAAHPGCSALLNGARRVAIRQQLKPYLPDLENQIAQGLHLSVDQLKAQLQAGKTLKQIADAQHVSASQLHTIVLNAIEHEVDRAAQAGTITQQQASAIKQYLQKHPVVISRLVNRHFKSGTL</sequence>